<evidence type="ECO:0000259" key="1">
    <source>
        <dbReference type="SMART" id="SM00228"/>
    </source>
</evidence>
<dbReference type="GO" id="GO:0005911">
    <property type="term" value="C:cell-cell junction"/>
    <property type="evidence" value="ECO:0007669"/>
    <property type="project" value="TreeGrafter"/>
</dbReference>
<dbReference type="GO" id="GO:0005737">
    <property type="term" value="C:cytoplasm"/>
    <property type="evidence" value="ECO:0007669"/>
    <property type="project" value="TreeGrafter"/>
</dbReference>
<dbReference type="InterPro" id="IPR001478">
    <property type="entry name" value="PDZ"/>
</dbReference>
<accession>A0AAV7A651</accession>
<organism evidence="2 3">
    <name type="scientific">Engystomops pustulosus</name>
    <name type="common">Tungara frog</name>
    <name type="synonym">Physalaemus pustulosus</name>
    <dbReference type="NCBI Taxonomy" id="76066"/>
    <lineage>
        <taxon>Eukaryota</taxon>
        <taxon>Metazoa</taxon>
        <taxon>Chordata</taxon>
        <taxon>Craniata</taxon>
        <taxon>Vertebrata</taxon>
        <taxon>Euteleostomi</taxon>
        <taxon>Amphibia</taxon>
        <taxon>Batrachia</taxon>
        <taxon>Anura</taxon>
        <taxon>Neobatrachia</taxon>
        <taxon>Hyloidea</taxon>
        <taxon>Leptodactylidae</taxon>
        <taxon>Leiuperinae</taxon>
        <taxon>Engystomops</taxon>
    </lineage>
</organism>
<dbReference type="EMBL" id="WNYA01000009">
    <property type="protein sequence ID" value="KAG8557056.1"/>
    <property type="molecule type" value="Genomic_DNA"/>
</dbReference>
<dbReference type="GO" id="GO:0007165">
    <property type="term" value="P:signal transduction"/>
    <property type="evidence" value="ECO:0007669"/>
    <property type="project" value="TreeGrafter"/>
</dbReference>
<gene>
    <name evidence="2" type="ORF">GDO81_018315</name>
</gene>
<dbReference type="SUPFAM" id="SSF50156">
    <property type="entry name" value="PDZ domain-like"/>
    <property type="match status" value="1"/>
</dbReference>
<dbReference type="SMART" id="SM00228">
    <property type="entry name" value="PDZ"/>
    <property type="match status" value="1"/>
</dbReference>
<protein>
    <recommendedName>
        <fullName evidence="1">PDZ domain-containing protein</fullName>
    </recommendedName>
</protein>
<reference evidence="2" key="1">
    <citation type="thesis" date="2020" institute="ProQuest LLC" country="789 East Eisenhower Parkway, Ann Arbor, MI, USA">
        <title>Comparative Genomics and Chromosome Evolution.</title>
        <authorList>
            <person name="Mudd A.B."/>
        </authorList>
    </citation>
    <scope>NUCLEOTIDE SEQUENCE</scope>
    <source>
        <strain evidence="2">237g6f4</strain>
        <tissue evidence="2">Blood</tissue>
    </source>
</reference>
<feature type="domain" description="PDZ" evidence="1">
    <location>
        <begin position="23"/>
        <end position="93"/>
    </location>
</feature>
<dbReference type="AlphaFoldDB" id="A0AAV7A651"/>
<dbReference type="Proteomes" id="UP000824782">
    <property type="component" value="Unassembled WGS sequence"/>
</dbReference>
<comment type="caution">
    <text evidence="2">The sequence shown here is derived from an EMBL/GenBank/DDBJ whole genome shotgun (WGS) entry which is preliminary data.</text>
</comment>
<evidence type="ECO:0000313" key="2">
    <source>
        <dbReference type="EMBL" id="KAG8557056.1"/>
    </source>
</evidence>
<evidence type="ECO:0000313" key="3">
    <source>
        <dbReference type="Proteomes" id="UP000824782"/>
    </source>
</evidence>
<dbReference type="PANTHER" id="PTHR10316:SF12">
    <property type="entry name" value="MEMBRANE-ASSOCIATED GUANYLATE KINASE, WW AND PDZ DOMAIN-CONTAINING PROTEIN 1"/>
    <property type="match status" value="1"/>
</dbReference>
<proteinExistence type="predicted"/>
<name>A0AAV7A651_ENGPU</name>
<dbReference type="InterPro" id="IPR036034">
    <property type="entry name" value="PDZ_sf"/>
</dbReference>
<dbReference type="Gene3D" id="2.30.42.10">
    <property type="match status" value="1"/>
</dbReference>
<keyword evidence="3" id="KW-1185">Reference proteome</keyword>
<sequence>MAKVIQKKNHWTSRVHQCTVVPGPGGLPLLGGAEYGEFLYLGEVEDPGDGKLQEGELLLEVAGVPVSGLPRYDVQDMVRGCGEQVPVTAVRQGEICTCWVKCDKDRSRRLHQQDG</sequence>
<dbReference type="PANTHER" id="PTHR10316">
    <property type="entry name" value="MEMBRANE ASSOCIATED GUANYLATE KINASE-RELATED"/>
    <property type="match status" value="1"/>
</dbReference>